<name>J9F9H2_9ZZZZ</name>
<feature type="region of interest" description="Disordered" evidence="1">
    <location>
        <begin position="1"/>
        <end position="26"/>
    </location>
</feature>
<dbReference type="AlphaFoldDB" id="J9F9H2"/>
<comment type="caution">
    <text evidence="2">The sequence shown here is derived from an EMBL/GenBank/DDBJ whole genome shotgun (WGS) entry which is preliminary data.</text>
</comment>
<evidence type="ECO:0000256" key="1">
    <source>
        <dbReference type="SAM" id="MobiDB-lite"/>
    </source>
</evidence>
<feature type="compositionally biased region" description="Basic and acidic residues" evidence="1">
    <location>
        <begin position="1"/>
        <end position="19"/>
    </location>
</feature>
<sequence length="51" mass="6315">YTRIRMEQAKTEAKQKDRNQQSPQDWTVLLYHKRDSSIYKVSRQRRKGYNQ</sequence>
<reference evidence="2" key="1">
    <citation type="journal article" date="2012" name="PLoS ONE">
        <title>Gene sets for utilization of primary and secondary nutrition supplies in the distal gut of endangered iberian lynx.</title>
        <authorList>
            <person name="Alcaide M."/>
            <person name="Messina E."/>
            <person name="Richter M."/>
            <person name="Bargiela R."/>
            <person name="Peplies J."/>
            <person name="Huws S.A."/>
            <person name="Newbold C.J."/>
            <person name="Golyshin P.N."/>
            <person name="Simon M.A."/>
            <person name="Lopez G."/>
            <person name="Yakimov M.M."/>
            <person name="Ferrer M."/>
        </authorList>
    </citation>
    <scope>NUCLEOTIDE SEQUENCE</scope>
</reference>
<evidence type="ECO:0000313" key="2">
    <source>
        <dbReference type="EMBL" id="EJW91073.1"/>
    </source>
</evidence>
<gene>
    <name evidence="2" type="ORF">EVA_20820</name>
</gene>
<feature type="non-terminal residue" evidence="2">
    <location>
        <position position="1"/>
    </location>
</feature>
<proteinExistence type="predicted"/>
<protein>
    <submittedName>
        <fullName evidence="2">Uncharacterized protein</fullName>
    </submittedName>
</protein>
<organism evidence="2">
    <name type="scientific">gut metagenome</name>
    <dbReference type="NCBI Taxonomy" id="749906"/>
    <lineage>
        <taxon>unclassified sequences</taxon>
        <taxon>metagenomes</taxon>
        <taxon>organismal metagenomes</taxon>
    </lineage>
</organism>
<accession>J9F9H2</accession>
<dbReference type="EMBL" id="AMCI01008414">
    <property type="protein sequence ID" value="EJW91073.1"/>
    <property type="molecule type" value="Genomic_DNA"/>
</dbReference>